<organism evidence="3 4">
    <name type="scientific">Amycolatopsis thailandensis</name>
    <dbReference type="NCBI Taxonomy" id="589330"/>
    <lineage>
        <taxon>Bacteria</taxon>
        <taxon>Bacillati</taxon>
        <taxon>Actinomycetota</taxon>
        <taxon>Actinomycetes</taxon>
        <taxon>Pseudonocardiales</taxon>
        <taxon>Pseudonocardiaceae</taxon>
        <taxon>Amycolatopsis</taxon>
    </lineage>
</organism>
<dbReference type="PANTHER" id="PTHR35525">
    <property type="entry name" value="BLL6575 PROTEIN"/>
    <property type="match status" value="1"/>
</dbReference>
<accession>A0A229SDB6</accession>
<dbReference type="SUPFAM" id="SSF160904">
    <property type="entry name" value="Jann2411-like"/>
    <property type="match status" value="1"/>
</dbReference>
<gene>
    <name evidence="3" type="ORF">CFP71_11520</name>
</gene>
<dbReference type="Gene3D" id="1.10.3300.10">
    <property type="entry name" value="Jann2411-like domain"/>
    <property type="match status" value="1"/>
</dbReference>
<evidence type="ECO:0000313" key="4">
    <source>
        <dbReference type="Proteomes" id="UP000215223"/>
    </source>
</evidence>
<evidence type="ECO:0000256" key="1">
    <source>
        <dbReference type="SAM" id="MobiDB-lite"/>
    </source>
</evidence>
<dbReference type="InterPro" id="IPR023286">
    <property type="entry name" value="ABATE_dom_sf"/>
</dbReference>
<proteinExistence type="predicted"/>
<dbReference type="AlphaFoldDB" id="A0A229SDB6"/>
<dbReference type="Pfam" id="PF11706">
    <property type="entry name" value="zf-CGNR"/>
    <property type="match status" value="1"/>
</dbReference>
<dbReference type="Proteomes" id="UP000215223">
    <property type="component" value="Unassembled WGS sequence"/>
</dbReference>
<dbReference type="InterPro" id="IPR010852">
    <property type="entry name" value="ABATE"/>
</dbReference>
<dbReference type="EMBL" id="NMQT01000035">
    <property type="protein sequence ID" value="OXM56761.1"/>
    <property type="molecule type" value="Genomic_DNA"/>
</dbReference>
<sequence>MQVALDDYVWAAGVATDLVNTAPEVWHGEDHLPDLAALAAFADLHSIPTPAQASDLRAVHRLRTTVRDLIDHPDREHLVTGASALTSPAGHVTLLTDSARWAVSLQPAATVADALSLICGVGILGAVQTLGAERFRACGAPTCRGAFIDTTRPGRRRYCMPGLCGNRVNVANHRSRRASLPSPHTKRLDVPPTIYSPPVKHLSTPSD</sequence>
<dbReference type="Pfam" id="PF07336">
    <property type="entry name" value="ABATE"/>
    <property type="match status" value="1"/>
</dbReference>
<name>A0A229SDB6_9PSEU</name>
<comment type="caution">
    <text evidence="3">The sequence shown here is derived from an EMBL/GenBank/DDBJ whole genome shotgun (WGS) entry which is preliminary data.</text>
</comment>
<dbReference type="OrthoDB" id="3531194at2"/>
<protein>
    <recommendedName>
        <fullName evidence="2">Zinc finger CGNR domain-containing protein</fullName>
    </recommendedName>
</protein>
<dbReference type="RefSeq" id="WP_093933829.1">
    <property type="nucleotide sequence ID" value="NZ_NMQT01000035.1"/>
</dbReference>
<evidence type="ECO:0000313" key="3">
    <source>
        <dbReference type="EMBL" id="OXM56761.1"/>
    </source>
</evidence>
<dbReference type="InterPro" id="IPR021005">
    <property type="entry name" value="Znf_CGNR"/>
</dbReference>
<evidence type="ECO:0000259" key="2">
    <source>
        <dbReference type="Pfam" id="PF11706"/>
    </source>
</evidence>
<feature type="region of interest" description="Disordered" evidence="1">
    <location>
        <begin position="175"/>
        <end position="207"/>
    </location>
</feature>
<dbReference type="PANTHER" id="PTHR35525:SF3">
    <property type="entry name" value="BLL6575 PROTEIN"/>
    <property type="match status" value="1"/>
</dbReference>
<keyword evidence="4" id="KW-1185">Reference proteome</keyword>
<reference evidence="3 4" key="1">
    <citation type="submission" date="2017-07" db="EMBL/GenBank/DDBJ databases">
        <title>Amycolatopsis thailandensis Genome sequencing and assembly.</title>
        <authorList>
            <person name="Kaur N."/>
            <person name="Mayilraj S."/>
        </authorList>
    </citation>
    <scope>NUCLEOTIDE SEQUENCE [LARGE SCALE GENOMIC DNA]</scope>
    <source>
        <strain evidence="3 4">JCM 16380</strain>
    </source>
</reference>
<feature type="domain" description="Zinc finger CGNR" evidence="2">
    <location>
        <begin position="134"/>
        <end position="177"/>
    </location>
</feature>